<protein>
    <submittedName>
        <fullName evidence="2">Predicted protein</fullName>
    </submittedName>
</protein>
<accession>F2DGW9</accession>
<dbReference type="EMBL" id="AK363136">
    <property type="protein sequence ID" value="BAJ94340.1"/>
    <property type="molecule type" value="mRNA"/>
</dbReference>
<feature type="transmembrane region" description="Helical" evidence="1">
    <location>
        <begin position="41"/>
        <end position="65"/>
    </location>
</feature>
<dbReference type="AlphaFoldDB" id="F2DGW9"/>
<sequence length="142" mass="16114">MAMMINLRLVSQNIRRCRLRAFALPGLRANAANSFLGCLSLVNIPIFILFLFYFVEFHCIFLCIANDDKFKACFSNIRSCRLRAFALPGLRADAARSFLGCLMQCNSLNNLSFVHYDIFICIICLGLCLASLLLLLFVRVEM</sequence>
<evidence type="ECO:0000313" key="2">
    <source>
        <dbReference type="EMBL" id="BAJ94340.1"/>
    </source>
</evidence>
<organism evidence="2">
    <name type="scientific">Hordeum vulgare subsp. vulgare</name>
    <name type="common">Domesticated barley</name>
    <dbReference type="NCBI Taxonomy" id="112509"/>
    <lineage>
        <taxon>Eukaryota</taxon>
        <taxon>Viridiplantae</taxon>
        <taxon>Streptophyta</taxon>
        <taxon>Embryophyta</taxon>
        <taxon>Tracheophyta</taxon>
        <taxon>Spermatophyta</taxon>
        <taxon>Magnoliopsida</taxon>
        <taxon>Liliopsida</taxon>
        <taxon>Poales</taxon>
        <taxon>Poaceae</taxon>
        <taxon>BOP clade</taxon>
        <taxon>Pooideae</taxon>
        <taxon>Triticodae</taxon>
        <taxon>Triticeae</taxon>
        <taxon>Hordeinae</taxon>
        <taxon>Hordeum</taxon>
    </lineage>
</organism>
<feature type="transmembrane region" description="Helical" evidence="1">
    <location>
        <begin position="118"/>
        <end position="138"/>
    </location>
</feature>
<evidence type="ECO:0000256" key="1">
    <source>
        <dbReference type="SAM" id="Phobius"/>
    </source>
</evidence>
<keyword evidence="1" id="KW-0812">Transmembrane</keyword>
<keyword evidence="1" id="KW-1133">Transmembrane helix</keyword>
<keyword evidence="1" id="KW-0472">Membrane</keyword>
<name>F2DGW9_HORVV</name>
<proteinExistence type="evidence at transcript level"/>
<reference evidence="2" key="1">
    <citation type="journal article" date="2011" name="Plant Physiol.">
        <title>Comprehensive sequence analysis of 24,783 barley full-length cDNAs derived from 12 clone libraries.</title>
        <authorList>
            <person name="Matsumoto T."/>
            <person name="Tanaka T."/>
            <person name="Sakai H."/>
            <person name="Amano N."/>
            <person name="Kanamori H."/>
            <person name="Kurita K."/>
            <person name="Kikuta A."/>
            <person name="Kamiya K."/>
            <person name="Yamamoto M."/>
            <person name="Ikawa H."/>
            <person name="Fujii N."/>
            <person name="Hori K."/>
            <person name="Itoh T."/>
            <person name="Sato K."/>
        </authorList>
    </citation>
    <scope>NUCLEOTIDE SEQUENCE</scope>
</reference>